<organism evidence="4 5">
    <name type="scientific">Trichlorobacter ammonificans</name>
    <dbReference type="NCBI Taxonomy" id="2916410"/>
    <lineage>
        <taxon>Bacteria</taxon>
        <taxon>Pseudomonadati</taxon>
        <taxon>Thermodesulfobacteriota</taxon>
        <taxon>Desulfuromonadia</taxon>
        <taxon>Geobacterales</taxon>
        <taxon>Geobacteraceae</taxon>
        <taxon>Trichlorobacter</taxon>
    </lineage>
</organism>
<dbReference type="SUPFAM" id="SSF54106">
    <property type="entry name" value="LysM domain"/>
    <property type="match status" value="2"/>
</dbReference>
<dbReference type="SMART" id="SM00257">
    <property type="entry name" value="LysM"/>
    <property type="match status" value="2"/>
</dbReference>
<dbReference type="RefSeq" id="WP_309550339.1">
    <property type="nucleotide sequence ID" value="NZ_OW150024.1"/>
</dbReference>
<accession>A0ABN8HGE1</accession>
<dbReference type="PANTHER" id="PTHR37423">
    <property type="entry name" value="SOLUBLE LYTIC MUREIN TRANSGLYCOSYLASE-RELATED"/>
    <property type="match status" value="1"/>
</dbReference>
<evidence type="ECO:0000313" key="4">
    <source>
        <dbReference type="EMBL" id="CAH2030208.1"/>
    </source>
</evidence>
<feature type="chain" id="PRO_5045272637" evidence="2">
    <location>
        <begin position="20"/>
        <end position="480"/>
    </location>
</feature>
<dbReference type="GO" id="GO:0016798">
    <property type="term" value="F:hydrolase activity, acting on glycosyl bonds"/>
    <property type="evidence" value="ECO:0007669"/>
    <property type="project" value="UniProtKB-KW"/>
</dbReference>
<proteinExistence type="inferred from homology"/>
<feature type="domain" description="LysM" evidence="3">
    <location>
        <begin position="423"/>
        <end position="468"/>
    </location>
</feature>
<feature type="signal peptide" evidence="2">
    <location>
        <begin position="1"/>
        <end position="19"/>
    </location>
</feature>
<keyword evidence="2" id="KW-0732">Signal</keyword>
<dbReference type="EMBL" id="OW150024">
    <property type="protein sequence ID" value="CAH2030208.1"/>
    <property type="molecule type" value="Genomic_DNA"/>
</dbReference>
<sequence length="480" mass="53345">MRPLHLLTLLLAIAMPAHAGEPVQSLLHELIQPQALTGSTAGSAIQQGTGSSAAAPPSNLFTLEELHKGQDNDPIADLHLPDDDLPAADLPLALNDKVERFITLFQTKGRATFAGWLQRSTRYLPMMREVLRKEGLPEELVYLAMIESGFRLHARSVASAVGPWQFMPATGRRYALRIDQWVDERRDPVKATAAAAMYLKDLYGMFNGDWHLATAGYNAGENKIMRAMDKYDTTDFWELSKGSYLKRETKEYVPKLLAAAIIAKDPARYGFNEIVAIPVVESDTVVIKARTDLELVARLTGTTVQTIKDLNPSLRHWCTPPNYPDFELRVPKGTGKRFETAIAGIPVEQWYTEKTLYGRYHAGRKDTLASVARRFGTSAGELAELNGLGRTQKVAGRTLVVPARQSVNFAREGRREEATPDIRYYTVRKGDTLWTIARKFKVSTTLLTAWNNLKHETAALLPGKRLVVARNSAAPKNPKG</sequence>
<reference evidence="4 5" key="1">
    <citation type="submission" date="2022-03" db="EMBL/GenBank/DDBJ databases">
        <authorList>
            <person name="Koch H."/>
        </authorList>
    </citation>
    <scope>NUCLEOTIDE SEQUENCE [LARGE SCALE GENOMIC DNA]</scope>
    <source>
        <strain evidence="4 5">G1</strain>
    </source>
</reference>
<dbReference type="PROSITE" id="PS51782">
    <property type="entry name" value="LYSM"/>
    <property type="match status" value="2"/>
</dbReference>
<gene>
    <name evidence="4" type="ORF">GEAMG1_0386</name>
</gene>
<keyword evidence="4" id="KW-0378">Hydrolase</keyword>
<protein>
    <submittedName>
        <fullName evidence="4">Membrane-bound lytic murein transglycosylase D</fullName>
        <ecNumber evidence="4">3.2.1.-</ecNumber>
    </submittedName>
</protein>
<dbReference type="Gene3D" id="1.10.530.10">
    <property type="match status" value="1"/>
</dbReference>
<evidence type="ECO:0000256" key="1">
    <source>
        <dbReference type="ARBA" id="ARBA00007734"/>
    </source>
</evidence>
<dbReference type="CDD" id="cd00118">
    <property type="entry name" value="LysM"/>
    <property type="match status" value="2"/>
</dbReference>
<evidence type="ECO:0000313" key="5">
    <source>
        <dbReference type="Proteomes" id="UP001295463"/>
    </source>
</evidence>
<keyword evidence="5" id="KW-1185">Reference proteome</keyword>
<dbReference type="CDD" id="cd16894">
    <property type="entry name" value="MltD-like"/>
    <property type="match status" value="1"/>
</dbReference>
<dbReference type="InterPro" id="IPR036779">
    <property type="entry name" value="LysM_dom_sf"/>
</dbReference>
<dbReference type="InterPro" id="IPR008258">
    <property type="entry name" value="Transglycosylase_SLT_dom_1"/>
</dbReference>
<dbReference type="PANTHER" id="PTHR37423:SF2">
    <property type="entry name" value="MEMBRANE-BOUND LYTIC MUREIN TRANSGLYCOSYLASE C"/>
    <property type="match status" value="1"/>
</dbReference>
<dbReference type="EC" id="3.2.1.-" evidence="4"/>
<evidence type="ECO:0000259" key="3">
    <source>
        <dbReference type="PROSITE" id="PS51782"/>
    </source>
</evidence>
<evidence type="ECO:0000256" key="2">
    <source>
        <dbReference type="SAM" id="SignalP"/>
    </source>
</evidence>
<comment type="similarity">
    <text evidence="1">Belongs to the transglycosylase Slt family.</text>
</comment>
<dbReference type="SUPFAM" id="SSF53955">
    <property type="entry name" value="Lysozyme-like"/>
    <property type="match status" value="1"/>
</dbReference>
<dbReference type="InterPro" id="IPR023346">
    <property type="entry name" value="Lysozyme-like_dom_sf"/>
</dbReference>
<dbReference type="Pfam" id="PF01476">
    <property type="entry name" value="LysM"/>
    <property type="match status" value="2"/>
</dbReference>
<dbReference type="Pfam" id="PF01464">
    <property type="entry name" value="SLT"/>
    <property type="match status" value="1"/>
</dbReference>
<dbReference type="InterPro" id="IPR018392">
    <property type="entry name" value="LysM"/>
</dbReference>
<dbReference type="Proteomes" id="UP001295463">
    <property type="component" value="Chromosome"/>
</dbReference>
<keyword evidence="4" id="KW-0326">Glycosidase</keyword>
<name>A0ABN8HGE1_9BACT</name>
<feature type="domain" description="LysM" evidence="3">
    <location>
        <begin position="358"/>
        <end position="401"/>
    </location>
</feature>
<dbReference type="Gene3D" id="3.10.350.10">
    <property type="entry name" value="LysM domain"/>
    <property type="match status" value="2"/>
</dbReference>